<evidence type="ECO:0000256" key="5">
    <source>
        <dbReference type="ARBA" id="ARBA00023180"/>
    </source>
</evidence>
<keyword evidence="13" id="KW-0675">Receptor</keyword>
<keyword evidence="8" id="KW-0472">Membrane</keyword>
<name>A0A6P7HHK6_9TELE</name>
<evidence type="ECO:0000256" key="8">
    <source>
        <dbReference type="SAM" id="Phobius"/>
    </source>
</evidence>
<keyword evidence="4 6" id="KW-1015">Disulfide bond</keyword>
<evidence type="ECO:0000256" key="2">
    <source>
        <dbReference type="ARBA" id="ARBA00022729"/>
    </source>
</evidence>
<dbReference type="PROSITE" id="PS50017">
    <property type="entry name" value="DEATH_DOMAIN"/>
    <property type="match status" value="1"/>
</dbReference>
<dbReference type="InterPro" id="IPR001368">
    <property type="entry name" value="TNFR/NGFR_Cys_rich_reg"/>
</dbReference>
<feature type="compositionally biased region" description="Polar residues" evidence="7">
    <location>
        <begin position="587"/>
        <end position="596"/>
    </location>
</feature>
<dbReference type="Pfam" id="PF00020">
    <property type="entry name" value="TNFR_c6"/>
    <property type="match status" value="2"/>
</dbReference>
<dbReference type="InterPro" id="IPR011029">
    <property type="entry name" value="DEATH-like_dom_sf"/>
</dbReference>
<dbReference type="GO" id="GO:0042130">
    <property type="term" value="P:negative regulation of T cell proliferation"/>
    <property type="evidence" value="ECO:0007669"/>
    <property type="project" value="TreeGrafter"/>
</dbReference>
<feature type="signal peptide" evidence="9">
    <location>
        <begin position="1"/>
        <end position="20"/>
    </location>
</feature>
<dbReference type="Gene3D" id="1.10.533.10">
    <property type="entry name" value="Death Domain, Fas"/>
    <property type="match status" value="2"/>
</dbReference>
<dbReference type="SUPFAM" id="SSF47986">
    <property type="entry name" value="DEATH domain"/>
    <property type="match status" value="1"/>
</dbReference>
<feature type="compositionally biased region" description="Low complexity" evidence="7">
    <location>
        <begin position="543"/>
        <end position="556"/>
    </location>
</feature>
<keyword evidence="1" id="KW-0053">Apoptosis</keyword>
<feature type="transmembrane region" description="Helical" evidence="8">
    <location>
        <begin position="364"/>
        <end position="384"/>
    </location>
</feature>
<dbReference type="PROSITE" id="PS00652">
    <property type="entry name" value="TNFR_NGFR_1"/>
    <property type="match status" value="1"/>
</dbReference>
<dbReference type="Pfam" id="PF00531">
    <property type="entry name" value="Death"/>
    <property type="match status" value="1"/>
</dbReference>
<feature type="domain" description="TNFR-Cys" evidence="11">
    <location>
        <begin position="75"/>
        <end position="116"/>
    </location>
</feature>
<dbReference type="Proteomes" id="UP000515145">
    <property type="component" value="Chromosome 24"/>
</dbReference>
<dbReference type="SMART" id="SM01411">
    <property type="entry name" value="Ephrin_rec_like"/>
    <property type="match status" value="2"/>
</dbReference>
<dbReference type="GO" id="GO:0051402">
    <property type="term" value="P:neuron apoptotic process"/>
    <property type="evidence" value="ECO:0007669"/>
    <property type="project" value="TreeGrafter"/>
</dbReference>
<dbReference type="Gene3D" id="2.10.50.10">
    <property type="entry name" value="Tumor Necrosis Factor Receptor, subunit A, domain 2"/>
    <property type="match status" value="2"/>
</dbReference>
<dbReference type="GO" id="GO:0097252">
    <property type="term" value="P:oligodendrocyte apoptotic process"/>
    <property type="evidence" value="ECO:0007669"/>
    <property type="project" value="TreeGrafter"/>
</dbReference>
<keyword evidence="2 9" id="KW-0732">Signal</keyword>
<evidence type="ECO:0000256" key="9">
    <source>
        <dbReference type="SAM" id="SignalP"/>
    </source>
</evidence>
<keyword evidence="8" id="KW-1133">Transmembrane helix</keyword>
<dbReference type="PROSITE" id="PS50050">
    <property type="entry name" value="TNFR_NGFR_2"/>
    <property type="match status" value="1"/>
</dbReference>
<feature type="chain" id="PRO_5027639875" evidence="9">
    <location>
        <begin position="21"/>
        <end position="681"/>
    </location>
</feature>
<dbReference type="GO" id="GO:0031642">
    <property type="term" value="P:negative regulation of myelination"/>
    <property type="evidence" value="ECO:0007669"/>
    <property type="project" value="TreeGrafter"/>
</dbReference>
<evidence type="ECO:0000256" key="1">
    <source>
        <dbReference type="ARBA" id="ARBA00022703"/>
    </source>
</evidence>
<dbReference type="GO" id="GO:0002250">
    <property type="term" value="P:adaptive immune response"/>
    <property type="evidence" value="ECO:0007669"/>
    <property type="project" value="TreeGrafter"/>
</dbReference>
<keyword evidence="3" id="KW-0677">Repeat</keyword>
<dbReference type="AlphaFoldDB" id="A0A6P7HHK6"/>
<feature type="region of interest" description="Disordered" evidence="7">
    <location>
        <begin position="540"/>
        <end position="596"/>
    </location>
</feature>
<evidence type="ECO:0000256" key="6">
    <source>
        <dbReference type="PROSITE-ProRule" id="PRU00206"/>
    </source>
</evidence>
<dbReference type="PANTHER" id="PTHR46921">
    <property type="entry name" value="TUMOR NECROSIS FACTOR RECEPTOR SUPERFAMILY MEMBER 21"/>
    <property type="match status" value="1"/>
</dbReference>
<dbReference type="PRINTS" id="PR01971">
    <property type="entry name" value="TNFACTORR21"/>
</dbReference>
<reference evidence="13" key="1">
    <citation type="submission" date="2025-08" db="UniProtKB">
        <authorList>
            <consortium name="RefSeq"/>
        </authorList>
    </citation>
    <scope>IDENTIFICATION</scope>
</reference>
<evidence type="ECO:0000313" key="13">
    <source>
        <dbReference type="RefSeq" id="XP_028253448.1"/>
    </source>
</evidence>
<feature type="disulfide bond" evidence="6">
    <location>
        <begin position="98"/>
        <end position="116"/>
    </location>
</feature>
<feature type="domain" description="Death" evidence="10">
    <location>
        <begin position="430"/>
        <end position="513"/>
    </location>
</feature>
<evidence type="ECO:0000256" key="7">
    <source>
        <dbReference type="SAM" id="MobiDB-lite"/>
    </source>
</evidence>
<dbReference type="FunFam" id="1.10.533.10:FF:000009">
    <property type="entry name" value="tumor necrosis factor receptor superfamily member 21"/>
    <property type="match status" value="1"/>
</dbReference>
<keyword evidence="5" id="KW-0325">Glycoprotein</keyword>
<gene>
    <name evidence="13" type="primary">tnfrsf21</name>
</gene>
<protein>
    <submittedName>
        <fullName evidence="13">Tumor necrosis factor receptor superfamily member 21</fullName>
    </submittedName>
</protein>
<dbReference type="InterPro" id="IPR022330">
    <property type="entry name" value="TNFR_21"/>
</dbReference>
<dbReference type="GO" id="GO:0007165">
    <property type="term" value="P:signal transduction"/>
    <property type="evidence" value="ECO:0007669"/>
    <property type="project" value="InterPro"/>
</dbReference>
<dbReference type="SUPFAM" id="SSF57586">
    <property type="entry name" value="TNF receptor-like"/>
    <property type="match status" value="2"/>
</dbReference>
<dbReference type="FunFam" id="2.10.50.10:FF:000011">
    <property type="entry name" value="Tumor necrosis factor receptor superfamily member 21"/>
    <property type="match status" value="1"/>
</dbReference>
<dbReference type="InterPro" id="IPR034034">
    <property type="entry name" value="TNFRSF21_N"/>
</dbReference>
<dbReference type="PANTHER" id="PTHR46921:SF1">
    <property type="entry name" value="TUMOR NECROSIS FACTOR RECEPTOR SUPERFAMILY MEMBER 21"/>
    <property type="match status" value="1"/>
</dbReference>
<sequence length="681" mass="73985">MPAMCVSAVLLCTVVADISARVMTTSSPDDQPVLSPRHYQHTDRDSGTQLVCDKCPAGTYVSVHCSPTAVRECSPCPEGTFTRGENGVQQCHRCQDRCPAGFMEKAACTPIQDRVCTCPPNSFLSGDECRPYSLCPPGSRVKKRGGEAEDVTCKPCNKGTFSDVESNTLKCRDHTDCQAQGLVLLTPGTRVTDNVCGPPATVPSSVSTATPLGPELAVLVEEPMISSTSPSSLTGHAHQGTYSQSAAIQLRETLDGDNLRAELLSDSDTPIPLNPDPTRTTSPLAHKQPMDQDQQRGQPDSDPIAGPNKRAMEGLDGGVVRAGAGVSKVAGQVNGGGVSNYYRPTRRGSPRPTIHNHFDINEHLPWMIVLLLLLVLVVIVVCSVKRSSRVLKKGPMQDPSSIMEKAIQKKPSAPPTQVREKWIYYSNGQGVDILKLVASQVGTQWIDIYQSLANATEREVAAFSNGYSSDHERAYAALQHWTIRDSDANLAKLINALHRQRRIDVVEKIRYVMEDNPQVDINQLMPSVNVSHSLSPIHKPLESPSSVGSSSCSGSVGRPGGMGTEQSPVDRTKGFFPDESEPLLRCDSTSSKDSALSRNGSFITKEKKDTVLRQVRLDPCDLQPIFDDMLHILNPEELHTIEEIPAAEDKLDRLFEIAGVKSQEASQTLLESVYSHLPDLL</sequence>
<dbReference type="OrthoDB" id="8933063at2759"/>
<feature type="repeat" description="TNFR-Cys" evidence="6">
    <location>
        <begin position="75"/>
        <end position="116"/>
    </location>
</feature>
<keyword evidence="8" id="KW-0812">Transmembrane</keyword>
<proteinExistence type="predicted"/>
<dbReference type="SMART" id="SM00208">
    <property type="entry name" value="TNFR"/>
    <property type="match status" value="4"/>
</dbReference>
<feature type="disulfide bond" evidence="6">
    <location>
        <begin position="76"/>
        <end position="91"/>
    </location>
</feature>
<dbReference type="SMART" id="SM00005">
    <property type="entry name" value="DEATH"/>
    <property type="match status" value="1"/>
</dbReference>
<evidence type="ECO:0000256" key="4">
    <source>
        <dbReference type="ARBA" id="ARBA00023157"/>
    </source>
</evidence>
<dbReference type="GO" id="GO:0030889">
    <property type="term" value="P:negative regulation of B cell proliferation"/>
    <property type="evidence" value="ECO:0007669"/>
    <property type="project" value="TreeGrafter"/>
</dbReference>
<dbReference type="CDD" id="cd10583">
    <property type="entry name" value="TNFRSF21"/>
    <property type="match status" value="1"/>
</dbReference>
<evidence type="ECO:0000259" key="10">
    <source>
        <dbReference type="PROSITE" id="PS50017"/>
    </source>
</evidence>
<feature type="region of interest" description="Disordered" evidence="7">
    <location>
        <begin position="264"/>
        <end position="311"/>
    </location>
</feature>
<keyword evidence="12" id="KW-1185">Reference proteome</keyword>
<dbReference type="GeneID" id="114428884"/>
<accession>A0A6P7HHK6</accession>
<evidence type="ECO:0000259" key="11">
    <source>
        <dbReference type="PROSITE" id="PS50050"/>
    </source>
</evidence>
<dbReference type="InParanoid" id="A0A6P7HHK6"/>
<dbReference type="InterPro" id="IPR000488">
    <property type="entry name" value="Death_dom"/>
</dbReference>
<comment type="caution">
    <text evidence="6">Lacks conserved residue(s) required for the propagation of feature annotation.</text>
</comment>
<feature type="region of interest" description="Disordered" evidence="7">
    <location>
        <begin position="25"/>
        <end position="44"/>
    </location>
</feature>
<dbReference type="CTD" id="27242"/>
<dbReference type="GO" id="GO:0005886">
    <property type="term" value="C:plasma membrane"/>
    <property type="evidence" value="ECO:0007669"/>
    <property type="project" value="TreeGrafter"/>
</dbReference>
<organism evidence="12 13">
    <name type="scientific">Parambassis ranga</name>
    <name type="common">Indian glassy fish</name>
    <dbReference type="NCBI Taxonomy" id="210632"/>
    <lineage>
        <taxon>Eukaryota</taxon>
        <taxon>Metazoa</taxon>
        <taxon>Chordata</taxon>
        <taxon>Craniata</taxon>
        <taxon>Vertebrata</taxon>
        <taxon>Euteleostomi</taxon>
        <taxon>Actinopterygii</taxon>
        <taxon>Neopterygii</taxon>
        <taxon>Teleostei</taxon>
        <taxon>Neoteleostei</taxon>
        <taxon>Acanthomorphata</taxon>
        <taxon>Ovalentaria</taxon>
        <taxon>Ambassidae</taxon>
        <taxon>Parambassis</taxon>
    </lineage>
</organism>
<dbReference type="GO" id="GO:0006959">
    <property type="term" value="P:humoral immune response"/>
    <property type="evidence" value="ECO:0007669"/>
    <property type="project" value="TreeGrafter"/>
</dbReference>
<dbReference type="RefSeq" id="XP_028253448.1">
    <property type="nucleotide sequence ID" value="XM_028397647.1"/>
</dbReference>
<evidence type="ECO:0000313" key="12">
    <source>
        <dbReference type="Proteomes" id="UP000515145"/>
    </source>
</evidence>
<evidence type="ECO:0000256" key="3">
    <source>
        <dbReference type="ARBA" id="ARBA00022737"/>
    </source>
</evidence>